<dbReference type="Proteomes" id="UP000051298">
    <property type="component" value="Unassembled WGS sequence"/>
</dbReference>
<gene>
    <name evidence="7" type="primary">yiaD_1</name>
    <name evidence="7" type="ORF">THS5294_00045</name>
</gene>
<evidence type="ECO:0000256" key="3">
    <source>
        <dbReference type="ARBA" id="ARBA00023237"/>
    </source>
</evidence>
<dbReference type="PRINTS" id="PR01021">
    <property type="entry name" value="OMPADOMAIN"/>
</dbReference>
<evidence type="ECO:0000256" key="4">
    <source>
        <dbReference type="PROSITE-ProRule" id="PRU00473"/>
    </source>
</evidence>
<dbReference type="PROSITE" id="PS51123">
    <property type="entry name" value="OMPA_2"/>
    <property type="match status" value="1"/>
</dbReference>
<feature type="signal peptide" evidence="5">
    <location>
        <begin position="1"/>
        <end position="19"/>
    </location>
</feature>
<reference evidence="7 8" key="1">
    <citation type="submission" date="2015-09" db="EMBL/GenBank/DDBJ databases">
        <authorList>
            <consortium name="Swine Surveillance"/>
        </authorList>
    </citation>
    <scope>NUCLEOTIDE SEQUENCE [LARGE SCALE GENOMIC DNA]</scope>
    <source>
        <strain evidence="7 8">CECT 5294</strain>
    </source>
</reference>
<accession>A0A0P1FE53</accession>
<feature type="domain" description="OmpA-like" evidence="6">
    <location>
        <begin position="182"/>
        <end position="300"/>
    </location>
</feature>
<dbReference type="STRING" id="266809.PM03_06470"/>
<dbReference type="EMBL" id="CYRX01000005">
    <property type="protein sequence ID" value="CUH58767.1"/>
    <property type="molecule type" value="Genomic_DNA"/>
</dbReference>
<organism evidence="7 8">
    <name type="scientific">Thalassobacter stenotrophicus</name>
    <dbReference type="NCBI Taxonomy" id="266809"/>
    <lineage>
        <taxon>Bacteria</taxon>
        <taxon>Pseudomonadati</taxon>
        <taxon>Pseudomonadota</taxon>
        <taxon>Alphaproteobacteria</taxon>
        <taxon>Rhodobacterales</taxon>
        <taxon>Roseobacteraceae</taxon>
        <taxon>Thalassobacter</taxon>
    </lineage>
</organism>
<keyword evidence="2 4" id="KW-0472">Membrane</keyword>
<dbReference type="eggNOG" id="COG2885">
    <property type="taxonomic scope" value="Bacteria"/>
</dbReference>
<dbReference type="RefSeq" id="WP_058122142.1">
    <property type="nucleotide sequence ID" value="NZ_CYRX01000005.1"/>
</dbReference>
<dbReference type="AlphaFoldDB" id="A0A0P1FE53"/>
<dbReference type="SUPFAM" id="SSF103088">
    <property type="entry name" value="OmpA-like"/>
    <property type="match status" value="1"/>
</dbReference>
<protein>
    <submittedName>
        <fullName evidence="7">Inner membrane lipoprotein YiaD</fullName>
    </submittedName>
</protein>
<proteinExistence type="predicted"/>
<evidence type="ECO:0000256" key="1">
    <source>
        <dbReference type="ARBA" id="ARBA00004442"/>
    </source>
</evidence>
<dbReference type="InterPro" id="IPR006664">
    <property type="entry name" value="OMP_bac"/>
</dbReference>
<dbReference type="CDD" id="cd07185">
    <property type="entry name" value="OmpA_C-like"/>
    <property type="match status" value="1"/>
</dbReference>
<dbReference type="InterPro" id="IPR006665">
    <property type="entry name" value="OmpA-like"/>
</dbReference>
<comment type="subcellular location">
    <subcellularLocation>
        <location evidence="1">Cell outer membrane</location>
    </subcellularLocation>
</comment>
<keyword evidence="7" id="KW-0449">Lipoprotein</keyword>
<dbReference type="Gene3D" id="3.30.1330.60">
    <property type="entry name" value="OmpA-like domain"/>
    <property type="match status" value="1"/>
</dbReference>
<dbReference type="GO" id="GO:0009279">
    <property type="term" value="C:cell outer membrane"/>
    <property type="evidence" value="ECO:0007669"/>
    <property type="project" value="UniProtKB-SubCell"/>
</dbReference>
<dbReference type="InterPro" id="IPR050330">
    <property type="entry name" value="Bact_OuterMem_StrucFunc"/>
</dbReference>
<dbReference type="PANTHER" id="PTHR30329">
    <property type="entry name" value="STATOR ELEMENT OF FLAGELLAR MOTOR COMPLEX"/>
    <property type="match status" value="1"/>
</dbReference>
<evidence type="ECO:0000256" key="2">
    <source>
        <dbReference type="ARBA" id="ARBA00023136"/>
    </source>
</evidence>
<dbReference type="Pfam" id="PF00691">
    <property type="entry name" value="OmpA"/>
    <property type="match status" value="1"/>
</dbReference>
<keyword evidence="5" id="KW-0732">Signal</keyword>
<dbReference type="PANTHER" id="PTHR30329:SF21">
    <property type="entry name" value="LIPOPROTEIN YIAD-RELATED"/>
    <property type="match status" value="1"/>
</dbReference>
<evidence type="ECO:0000259" key="6">
    <source>
        <dbReference type="PROSITE" id="PS51123"/>
    </source>
</evidence>
<name>A0A0P1FE53_9RHOB</name>
<evidence type="ECO:0000313" key="8">
    <source>
        <dbReference type="Proteomes" id="UP000051298"/>
    </source>
</evidence>
<keyword evidence="3" id="KW-0998">Cell outer membrane</keyword>
<sequence length="301" mass="31498">MRTAGPLAAALLLGGPALALDLAVPGDITLRETSPLAVHYLAVGPVEQGAVPVTPREGPHTRLIWGVDTYDSSTALLSQFREQIQSDGFEVEFSCATQSCGGYDFRFGIEVEPAPTMFVDLSDFHYLTAINTTDDAVLSLLVSRAGTGYMVQMDVIGGAEAAPDLTVTKSTRIDASGIGATLRADGVAILDDVVFDTGSASLAATKFTSLEALAQHLAAAPGDAIALVGHTDAEGDLEPNVLLSEARAEAVRQYLITKLGVSEDQVAARGIGFLAPRASNLTSEGRAQNRRVEVILTETAE</sequence>
<feature type="chain" id="PRO_5006062516" evidence="5">
    <location>
        <begin position="20"/>
        <end position="301"/>
    </location>
</feature>
<dbReference type="InterPro" id="IPR036737">
    <property type="entry name" value="OmpA-like_sf"/>
</dbReference>
<evidence type="ECO:0000256" key="5">
    <source>
        <dbReference type="SAM" id="SignalP"/>
    </source>
</evidence>
<evidence type="ECO:0000313" key="7">
    <source>
        <dbReference type="EMBL" id="CUH58767.1"/>
    </source>
</evidence>